<proteinExistence type="predicted"/>
<name>A0A8H3LST6_9GLOM</name>
<dbReference type="InterPro" id="IPR051681">
    <property type="entry name" value="Ser/Thr_Kinases-Pseudokinases"/>
</dbReference>
<dbReference type="PANTHER" id="PTHR44329">
    <property type="entry name" value="SERINE/THREONINE-PROTEIN KINASE TNNI3K-RELATED"/>
    <property type="match status" value="1"/>
</dbReference>
<gene>
    <name evidence="2" type="ORF">RCL2_001862600</name>
</gene>
<dbReference type="Gene3D" id="1.10.510.10">
    <property type="entry name" value="Transferase(Phosphotransferase) domain 1"/>
    <property type="match status" value="1"/>
</dbReference>
<feature type="domain" description="Protein kinase" evidence="1">
    <location>
        <begin position="281"/>
        <end position="351"/>
    </location>
</feature>
<dbReference type="Pfam" id="PF00069">
    <property type="entry name" value="Pkinase"/>
    <property type="match status" value="1"/>
</dbReference>
<dbReference type="Proteomes" id="UP000615446">
    <property type="component" value="Unassembled WGS sequence"/>
</dbReference>
<dbReference type="GO" id="GO:0004674">
    <property type="term" value="F:protein serine/threonine kinase activity"/>
    <property type="evidence" value="ECO:0007669"/>
    <property type="project" value="TreeGrafter"/>
</dbReference>
<dbReference type="InterPro" id="IPR000719">
    <property type="entry name" value="Prot_kinase_dom"/>
</dbReference>
<accession>A0A8H3LST6</accession>
<comment type="caution">
    <text evidence="2">The sequence shown here is derived from an EMBL/GenBank/DDBJ whole genome shotgun (WGS) entry which is preliminary data.</text>
</comment>
<dbReference type="GO" id="GO:0005524">
    <property type="term" value="F:ATP binding"/>
    <property type="evidence" value="ECO:0007669"/>
    <property type="project" value="InterPro"/>
</dbReference>
<evidence type="ECO:0000259" key="1">
    <source>
        <dbReference type="Pfam" id="PF00069"/>
    </source>
</evidence>
<dbReference type="EMBL" id="BLAL01000206">
    <property type="protein sequence ID" value="GES91826.1"/>
    <property type="molecule type" value="Genomic_DNA"/>
</dbReference>
<dbReference type="SUPFAM" id="SSF56112">
    <property type="entry name" value="Protein kinase-like (PK-like)"/>
    <property type="match status" value="1"/>
</dbReference>
<protein>
    <submittedName>
        <fullName evidence="2">Kinase-like domain-containing protein</fullName>
    </submittedName>
</protein>
<dbReference type="AlphaFoldDB" id="A0A8H3LST6"/>
<dbReference type="InterPro" id="IPR011009">
    <property type="entry name" value="Kinase-like_dom_sf"/>
</dbReference>
<sequence>MTNDFLNKVKVYNNLFKIYGISQHPDSNDYVMVLDYYQICHQKIAKSYCNTCIEKYIDTEQKWCRTCQIYYLRKYFRNYGGNEKIDDFIQEMQLRINTSKDIVFEWISYDQFNDIKEIGKTVYSALWRNGPLISYYSNEKKWTGVQDKEVTFKLCNSQNIINDFLNKYYNEHAKNYCGTCIEEYTDVKYKWCEGGFATVYLAKWKDGPLHFNEEWKRGSYKKVALKCLNESRDMTDEFLSEIKAYSMNKCGSNVINIFGISQDPKTNNYIIVLQYVEETDVHCDFHAGNILFKYGYVNQYNDTYISDIGLCGEIGNVDKSKIYGVMPYVAPEVLRGKPYTKAADIYSFALNICNGIKPEINELEAPKYYVVLMKKCWDSSPNNRPNAIEIEKIIYSYNLSPNNEIKKQFKEAEEYRKANVSSIEISQSATHPQAIYISRLLNPFTEDLPKYDDNDHSECLDCAINPSSTIKQLEKYCEQRNLRSLVFGQHIKDSLEH</sequence>
<organism evidence="2 3">
    <name type="scientific">Rhizophagus clarus</name>
    <dbReference type="NCBI Taxonomy" id="94130"/>
    <lineage>
        <taxon>Eukaryota</taxon>
        <taxon>Fungi</taxon>
        <taxon>Fungi incertae sedis</taxon>
        <taxon>Mucoromycota</taxon>
        <taxon>Glomeromycotina</taxon>
        <taxon>Glomeromycetes</taxon>
        <taxon>Glomerales</taxon>
        <taxon>Glomeraceae</taxon>
        <taxon>Rhizophagus</taxon>
    </lineage>
</organism>
<keyword evidence="2" id="KW-0418">Kinase</keyword>
<evidence type="ECO:0000313" key="2">
    <source>
        <dbReference type="EMBL" id="GES91826.1"/>
    </source>
</evidence>
<dbReference type="Gene3D" id="3.30.200.20">
    <property type="entry name" value="Phosphorylase Kinase, domain 1"/>
    <property type="match status" value="1"/>
</dbReference>
<dbReference type="OrthoDB" id="544350at2759"/>
<evidence type="ECO:0000313" key="3">
    <source>
        <dbReference type="Proteomes" id="UP000615446"/>
    </source>
</evidence>
<keyword evidence="2" id="KW-0808">Transferase</keyword>
<reference evidence="2" key="1">
    <citation type="submission" date="2019-10" db="EMBL/GenBank/DDBJ databases">
        <title>Conservation and host-specific expression of non-tandemly repeated heterogenous ribosome RNA gene in arbuscular mycorrhizal fungi.</title>
        <authorList>
            <person name="Maeda T."/>
            <person name="Kobayashi Y."/>
            <person name="Nakagawa T."/>
            <person name="Ezawa T."/>
            <person name="Yamaguchi K."/>
            <person name="Bino T."/>
            <person name="Nishimoto Y."/>
            <person name="Shigenobu S."/>
            <person name="Kawaguchi M."/>
        </authorList>
    </citation>
    <scope>NUCLEOTIDE SEQUENCE</scope>
    <source>
        <strain evidence="2">HR1</strain>
    </source>
</reference>